<organism evidence="2 3">
    <name type="scientific">Popillia japonica</name>
    <name type="common">Japanese beetle</name>
    <dbReference type="NCBI Taxonomy" id="7064"/>
    <lineage>
        <taxon>Eukaryota</taxon>
        <taxon>Metazoa</taxon>
        <taxon>Ecdysozoa</taxon>
        <taxon>Arthropoda</taxon>
        <taxon>Hexapoda</taxon>
        <taxon>Insecta</taxon>
        <taxon>Pterygota</taxon>
        <taxon>Neoptera</taxon>
        <taxon>Endopterygota</taxon>
        <taxon>Coleoptera</taxon>
        <taxon>Polyphaga</taxon>
        <taxon>Scarabaeiformia</taxon>
        <taxon>Scarabaeidae</taxon>
        <taxon>Rutelinae</taxon>
        <taxon>Popillia</taxon>
    </lineage>
</organism>
<sequence>MFKLFVFCLLIAVAYGAVSTINTNLRAYHTRPVVVAGYGGWDGGRGDGGYGGGLGGGWGRGYGRGDLD</sequence>
<dbReference type="AlphaFoldDB" id="A0AAW1KKU3"/>
<proteinExistence type="predicted"/>
<keyword evidence="3" id="KW-1185">Reference proteome</keyword>
<comment type="caution">
    <text evidence="2">The sequence shown here is derived from an EMBL/GenBank/DDBJ whole genome shotgun (WGS) entry which is preliminary data.</text>
</comment>
<name>A0AAW1KKU3_POPJA</name>
<gene>
    <name evidence="2" type="ORF">QE152_g21734</name>
</gene>
<dbReference type="Proteomes" id="UP001458880">
    <property type="component" value="Unassembled WGS sequence"/>
</dbReference>
<evidence type="ECO:0000313" key="2">
    <source>
        <dbReference type="EMBL" id="KAK9721040.1"/>
    </source>
</evidence>
<evidence type="ECO:0008006" key="4">
    <source>
        <dbReference type="Google" id="ProtNLM"/>
    </source>
</evidence>
<reference evidence="2 3" key="1">
    <citation type="journal article" date="2024" name="BMC Genomics">
        <title>De novo assembly and annotation of Popillia japonica's genome with initial clues to its potential as an invasive pest.</title>
        <authorList>
            <person name="Cucini C."/>
            <person name="Boschi S."/>
            <person name="Funari R."/>
            <person name="Cardaioli E."/>
            <person name="Iannotti N."/>
            <person name="Marturano G."/>
            <person name="Paoli F."/>
            <person name="Bruttini M."/>
            <person name="Carapelli A."/>
            <person name="Frati F."/>
            <person name="Nardi F."/>
        </authorList>
    </citation>
    <scope>NUCLEOTIDE SEQUENCE [LARGE SCALE GENOMIC DNA]</scope>
    <source>
        <strain evidence="2">DMR45628</strain>
    </source>
</reference>
<keyword evidence="1" id="KW-0732">Signal</keyword>
<feature type="chain" id="PRO_5043542138" description="Glycine-rich protein" evidence="1">
    <location>
        <begin position="17"/>
        <end position="68"/>
    </location>
</feature>
<evidence type="ECO:0000256" key="1">
    <source>
        <dbReference type="SAM" id="SignalP"/>
    </source>
</evidence>
<protein>
    <recommendedName>
        <fullName evidence="4">Glycine-rich protein</fullName>
    </recommendedName>
</protein>
<evidence type="ECO:0000313" key="3">
    <source>
        <dbReference type="Proteomes" id="UP001458880"/>
    </source>
</evidence>
<feature type="signal peptide" evidence="1">
    <location>
        <begin position="1"/>
        <end position="16"/>
    </location>
</feature>
<dbReference type="EMBL" id="JASPKY010000204">
    <property type="protein sequence ID" value="KAK9721040.1"/>
    <property type="molecule type" value="Genomic_DNA"/>
</dbReference>
<accession>A0AAW1KKU3</accession>